<dbReference type="InterPro" id="IPR000917">
    <property type="entry name" value="Sulfatase_N"/>
</dbReference>
<keyword evidence="4" id="KW-0106">Calcium</keyword>
<feature type="signal peptide" evidence="5">
    <location>
        <begin position="1"/>
        <end position="26"/>
    </location>
</feature>
<evidence type="ECO:0000256" key="4">
    <source>
        <dbReference type="ARBA" id="ARBA00022837"/>
    </source>
</evidence>
<dbReference type="InterPro" id="IPR017850">
    <property type="entry name" value="Alkaline_phosphatase_core_sf"/>
</dbReference>
<gene>
    <name evidence="7" type="ORF">ACFO0A_14860</name>
</gene>
<protein>
    <submittedName>
        <fullName evidence="7">Arylsulfatase</fullName>
    </submittedName>
</protein>
<evidence type="ECO:0000256" key="3">
    <source>
        <dbReference type="ARBA" id="ARBA00022801"/>
    </source>
</evidence>
<dbReference type="RefSeq" id="WP_379539906.1">
    <property type="nucleotide sequence ID" value="NZ_JBHSDR010000008.1"/>
</dbReference>
<dbReference type="PANTHER" id="PTHR42693">
    <property type="entry name" value="ARYLSULFATASE FAMILY MEMBER"/>
    <property type="match status" value="1"/>
</dbReference>
<dbReference type="Gene3D" id="3.40.720.10">
    <property type="entry name" value="Alkaline Phosphatase, subunit A"/>
    <property type="match status" value="1"/>
</dbReference>
<comment type="caution">
    <text evidence="7">The sequence shown here is derived from an EMBL/GenBank/DDBJ whole genome shotgun (WGS) entry which is preliminary data.</text>
</comment>
<accession>A0ABV8RVE1</accession>
<dbReference type="SUPFAM" id="SSF53649">
    <property type="entry name" value="Alkaline phosphatase-like"/>
    <property type="match status" value="1"/>
</dbReference>
<evidence type="ECO:0000256" key="1">
    <source>
        <dbReference type="ARBA" id="ARBA00008779"/>
    </source>
</evidence>
<keyword evidence="3" id="KW-0378">Hydrolase</keyword>
<dbReference type="EMBL" id="JBHSDR010000008">
    <property type="protein sequence ID" value="MFC4296336.1"/>
    <property type="molecule type" value="Genomic_DNA"/>
</dbReference>
<evidence type="ECO:0000259" key="6">
    <source>
        <dbReference type="Pfam" id="PF00884"/>
    </source>
</evidence>
<feature type="chain" id="PRO_5047264107" evidence="5">
    <location>
        <begin position="27"/>
        <end position="529"/>
    </location>
</feature>
<evidence type="ECO:0000313" key="7">
    <source>
        <dbReference type="EMBL" id="MFC4296336.1"/>
    </source>
</evidence>
<dbReference type="PROSITE" id="PS00149">
    <property type="entry name" value="SULFATASE_2"/>
    <property type="match status" value="1"/>
</dbReference>
<feature type="domain" description="Sulfatase N-terminal" evidence="6">
    <location>
        <begin position="41"/>
        <end position="409"/>
    </location>
</feature>
<reference evidence="8" key="1">
    <citation type="journal article" date="2019" name="Int. J. Syst. Evol. Microbiol.">
        <title>The Global Catalogue of Microorganisms (GCM) 10K type strain sequencing project: providing services to taxonomists for standard genome sequencing and annotation.</title>
        <authorList>
            <consortium name="The Broad Institute Genomics Platform"/>
            <consortium name="The Broad Institute Genome Sequencing Center for Infectious Disease"/>
            <person name="Wu L."/>
            <person name="Ma J."/>
        </authorList>
    </citation>
    <scope>NUCLEOTIDE SEQUENCE [LARGE SCALE GENOMIC DNA]</scope>
    <source>
        <strain evidence="8">CGMCC 1.12989</strain>
    </source>
</reference>
<evidence type="ECO:0000256" key="5">
    <source>
        <dbReference type="SAM" id="SignalP"/>
    </source>
</evidence>
<evidence type="ECO:0000313" key="8">
    <source>
        <dbReference type="Proteomes" id="UP001595828"/>
    </source>
</evidence>
<organism evidence="7 8">
    <name type="scientific">Novosphingobium tardum</name>
    <dbReference type="NCBI Taxonomy" id="1538021"/>
    <lineage>
        <taxon>Bacteria</taxon>
        <taxon>Pseudomonadati</taxon>
        <taxon>Pseudomonadota</taxon>
        <taxon>Alphaproteobacteria</taxon>
        <taxon>Sphingomonadales</taxon>
        <taxon>Sphingomonadaceae</taxon>
        <taxon>Novosphingobium</taxon>
    </lineage>
</organism>
<dbReference type="Gene3D" id="3.30.1120.10">
    <property type="match status" value="1"/>
</dbReference>
<keyword evidence="8" id="KW-1185">Reference proteome</keyword>
<keyword evidence="2" id="KW-0479">Metal-binding</keyword>
<dbReference type="Proteomes" id="UP001595828">
    <property type="component" value="Unassembled WGS sequence"/>
</dbReference>
<evidence type="ECO:0000256" key="2">
    <source>
        <dbReference type="ARBA" id="ARBA00022723"/>
    </source>
</evidence>
<dbReference type="PROSITE" id="PS00523">
    <property type="entry name" value="SULFATASE_1"/>
    <property type="match status" value="1"/>
</dbReference>
<name>A0ABV8RVE1_9SPHN</name>
<sequence>MARRRRLLAATLSLAAALTDIAPASAEGTSPRGAPHQSRAPNIVILYADDLGYGDLGVYGAKRVATPHTDALARAGLRFTNAYAPAATCTPSRYALLTGEYGFRSNAEILPGDAPALIPAGKTTIASLLKQRGYATGVVGKWHLGLGDGKVDWNKRVAPGPLEIGFDYSFLLPATLDRVPTVYLENHQVLGVDPADPIAVSYSAPLAGRPVGRDHPELLRYKADDQHSDSIVNGVSRIGYMQGGKAAEWVDEDIHAVLTGKARRFIRENRKRPFLLYFAIPDPHVPRLPGKEFQGKTSMGPRGDAIVEMDWIVGQVMDELREQGLERDTLVIFSSDNGPVLNDGYEDGAVERLGDHTPGGVFRGGKYSAFEAGTRVPLIAYWPGHIRPGTSPALFSQIDLLATFAKLAKVALAPTDAIDSKDMLGALTGADRRGRSYLFTESVPSVAIRAGNYKYIAPARHPATASFISGKGIESGASPKPQLYDLSRDPGERLNLAAAKPAIAARLAAELQVIEKRRTAERGRSGALP</sequence>
<dbReference type="InterPro" id="IPR024607">
    <property type="entry name" value="Sulfatase_CS"/>
</dbReference>
<proteinExistence type="inferred from homology"/>
<dbReference type="CDD" id="cd16143">
    <property type="entry name" value="ARS_like"/>
    <property type="match status" value="1"/>
</dbReference>
<dbReference type="PANTHER" id="PTHR42693:SF53">
    <property type="entry name" value="ENDO-4-O-SULFATASE"/>
    <property type="match status" value="1"/>
</dbReference>
<dbReference type="Pfam" id="PF00884">
    <property type="entry name" value="Sulfatase"/>
    <property type="match status" value="1"/>
</dbReference>
<keyword evidence="5" id="KW-0732">Signal</keyword>
<dbReference type="InterPro" id="IPR050738">
    <property type="entry name" value="Sulfatase"/>
</dbReference>
<comment type="similarity">
    <text evidence="1">Belongs to the sulfatase family.</text>
</comment>